<dbReference type="InterPro" id="IPR011453">
    <property type="entry name" value="DUF1559"/>
</dbReference>
<feature type="domain" description="DUF1559" evidence="2">
    <location>
        <begin position="45"/>
        <end position="351"/>
    </location>
</feature>
<dbReference type="Pfam" id="PF07963">
    <property type="entry name" value="N_methyl"/>
    <property type="match status" value="1"/>
</dbReference>
<dbReference type="PANTHER" id="PTHR30093:SF2">
    <property type="entry name" value="TYPE II SECRETION SYSTEM PROTEIN H"/>
    <property type="match status" value="1"/>
</dbReference>
<protein>
    <submittedName>
        <fullName evidence="3">Type II secretion system protein G</fullName>
    </submittedName>
</protein>
<keyword evidence="1" id="KW-1133">Transmembrane helix</keyword>
<gene>
    <name evidence="3" type="primary">pulG_2</name>
    <name evidence="3" type="ORF">CA12_05650</name>
</gene>
<dbReference type="PROSITE" id="PS00409">
    <property type="entry name" value="PROKAR_NTER_METHYL"/>
    <property type="match status" value="1"/>
</dbReference>
<feature type="transmembrane region" description="Helical" evidence="1">
    <location>
        <begin position="21"/>
        <end position="44"/>
    </location>
</feature>
<evidence type="ECO:0000256" key="1">
    <source>
        <dbReference type="SAM" id="Phobius"/>
    </source>
</evidence>
<accession>A0A517P553</accession>
<dbReference type="InterPro" id="IPR012902">
    <property type="entry name" value="N_methyl_site"/>
</dbReference>
<dbReference type="SUPFAM" id="SSF54523">
    <property type="entry name" value="Pili subunits"/>
    <property type="match status" value="1"/>
</dbReference>
<sequence length="385" mass="40903">MVLTDLSLMTRSNFRARRAGFTLIELLVVIAIIAILVSLLLPAVQQAREAARRSQCQNNLKQLGLAMHNYHSQHKRFPSGGLGYSNATSPFVALLPFLDEGTLWRQVSGTVNRTKTGGVPNYTDGGHTPATTYPPFPSPWNGDYPVWVSQPNVLLCPTDGAPRPSANDWGETNYAINWGDNTGGTRTGDINRCRGMFMQGKDKGLGIKDARDGTVNTLLFAEIGRNNGDRAYQGGYLKDVTGVSPDGSNNYANPAACIAAATSPNSPGRYPVDAALTGSSGYGTGRGDRWIHYDTYFTGFNAILPPNGPNCTHDDGPWDQVIMSAGSYHGGGVQAVMADGSVQFISDTIDAGNSSAPNVLSGESPYGVWGALATRSAGDSTEGAY</sequence>
<evidence type="ECO:0000313" key="3">
    <source>
        <dbReference type="EMBL" id="QDT14491.1"/>
    </source>
</evidence>
<name>A0A517P553_9PLAN</name>
<dbReference type="EMBL" id="CP036265">
    <property type="protein sequence ID" value="QDT14491.1"/>
    <property type="molecule type" value="Genomic_DNA"/>
</dbReference>
<dbReference type="OrthoDB" id="241541at2"/>
<dbReference type="Gene3D" id="3.30.700.10">
    <property type="entry name" value="Glycoprotein, Type 4 Pilin"/>
    <property type="match status" value="1"/>
</dbReference>
<dbReference type="Proteomes" id="UP000318741">
    <property type="component" value="Chromosome"/>
</dbReference>
<evidence type="ECO:0000259" key="2">
    <source>
        <dbReference type="Pfam" id="PF07596"/>
    </source>
</evidence>
<dbReference type="NCBIfam" id="TIGR02532">
    <property type="entry name" value="IV_pilin_GFxxxE"/>
    <property type="match status" value="1"/>
</dbReference>
<keyword evidence="1" id="KW-0472">Membrane</keyword>
<dbReference type="InterPro" id="IPR045584">
    <property type="entry name" value="Pilin-like"/>
</dbReference>
<dbReference type="NCBIfam" id="TIGR04294">
    <property type="entry name" value="pre_pil_HX9DG"/>
    <property type="match status" value="1"/>
</dbReference>
<keyword evidence="1" id="KW-0812">Transmembrane</keyword>
<reference evidence="3 4" key="1">
    <citation type="submission" date="2019-02" db="EMBL/GenBank/DDBJ databases">
        <title>Deep-cultivation of Planctomycetes and their phenomic and genomic characterization uncovers novel biology.</title>
        <authorList>
            <person name="Wiegand S."/>
            <person name="Jogler M."/>
            <person name="Boedeker C."/>
            <person name="Pinto D."/>
            <person name="Vollmers J."/>
            <person name="Rivas-Marin E."/>
            <person name="Kohn T."/>
            <person name="Peeters S.H."/>
            <person name="Heuer A."/>
            <person name="Rast P."/>
            <person name="Oberbeckmann S."/>
            <person name="Bunk B."/>
            <person name="Jeske O."/>
            <person name="Meyerdierks A."/>
            <person name="Storesund J.E."/>
            <person name="Kallscheuer N."/>
            <person name="Luecker S."/>
            <person name="Lage O.M."/>
            <person name="Pohl T."/>
            <person name="Merkel B.J."/>
            <person name="Hornburger P."/>
            <person name="Mueller R.-W."/>
            <person name="Bruemmer F."/>
            <person name="Labrenz M."/>
            <person name="Spormann A.M."/>
            <person name="Op den Camp H."/>
            <person name="Overmann J."/>
            <person name="Amann R."/>
            <person name="Jetten M.S.M."/>
            <person name="Mascher T."/>
            <person name="Medema M.H."/>
            <person name="Devos D.P."/>
            <person name="Kaster A.-K."/>
            <person name="Ovreas L."/>
            <person name="Rohde M."/>
            <person name="Galperin M.Y."/>
            <person name="Jogler C."/>
        </authorList>
    </citation>
    <scope>NUCLEOTIDE SEQUENCE [LARGE SCALE GENOMIC DNA]</scope>
    <source>
        <strain evidence="3 4">CA12</strain>
    </source>
</reference>
<dbReference type="InterPro" id="IPR027558">
    <property type="entry name" value="Pre_pil_HX9DG_C"/>
</dbReference>
<dbReference type="PANTHER" id="PTHR30093">
    <property type="entry name" value="GENERAL SECRETION PATHWAY PROTEIN G"/>
    <property type="match status" value="1"/>
</dbReference>
<evidence type="ECO:0000313" key="4">
    <source>
        <dbReference type="Proteomes" id="UP000318741"/>
    </source>
</evidence>
<keyword evidence="4" id="KW-1185">Reference proteome</keyword>
<organism evidence="3 4">
    <name type="scientific">Alienimonas californiensis</name>
    <dbReference type="NCBI Taxonomy" id="2527989"/>
    <lineage>
        <taxon>Bacteria</taxon>
        <taxon>Pseudomonadati</taxon>
        <taxon>Planctomycetota</taxon>
        <taxon>Planctomycetia</taxon>
        <taxon>Planctomycetales</taxon>
        <taxon>Planctomycetaceae</taxon>
        <taxon>Alienimonas</taxon>
    </lineage>
</organism>
<dbReference type="KEGG" id="acaf:CA12_05650"/>
<dbReference type="AlphaFoldDB" id="A0A517P553"/>
<proteinExistence type="predicted"/>
<dbReference type="Pfam" id="PF07596">
    <property type="entry name" value="SBP_bac_10"/>
    <property type="match status" value="1"/>
</dbReference>